<dbReference type="PANTHER" id="PTHR24412:SF304">
    <property type="entry name" value="KELCH-LIKE PROTEIN 23"/>
    <property type="match status" value="1"/>
</dbReference>
<feature type="non-terminal residue" evidence="4">
    <location>
        <position position="1"/>
    </location>
</feature>
<evidence type="ECO:0000259" key="3">
    <source>
        <dbReference type="PROSITE" id="PS50097"/>
    </source>
</evidence>
<dbReference type="InterPro" id="IPR011705">
    <property type="entry name" value="BACK"/>
</dbReference>
<dbReference type="Gene3D" id="1.25.40.420">
    <property type="match status" value="1"/>
</dbReference>
<proteinExistence type="predicted"/>
<dbReference type="InterPro" id="IPR000210">
    <property type="entry name" value="BTB/POZ_dom"/>
</dbReference>
<keyword evidence="2" id="KW-0677">Repeat</keyword>
<dbReference type="Gene3D" id="2.120.10.80">
    <property type="entry name" value="Kelch-type beta propeller"/>
    <property type="match status" value="2"/>
</dbReference>
<dbReference type="InterPro" id="IPR017096">
    <property type="entry name" value="BTB-kelch_protein"/>
</dbReference>
<organism evidence="4 5">
    <name type="scientific">Geococcyx californianus</name>
    <name type="common">Greater roadrunner</name>
    <name type="synonym">Saurothera californiana</name>
    <dbReference type="NCBI Taxonomy" id="8947"/>
    <lineage>
        <taxon>Eukaryota</taxon>
        <taxon>Metazoa</taxon>
        <taxon>Chordata</taxon>
        <taxon>Craniata</taxon>
        <taxon>Vertebrata</taxon>
        <taxon>Euteleostomi</taxon>
        <taxon>Archelosauria</taxon>
        <taxon>Archosauria</taxon>
        <taxon>Dinosauria</taxon>
        <taxon>Saurischia</taxon>
        <taxon>Theropoda</taxon>
        <taxon>Coelurosauria</taxon>
        <taxon>Aves</taxon>
        <taxon>Neognathae</taxon>
        <taxon>Neoaves</taxon>
        <taxon>Otidimorphae</taxon>
        <taxon>Cuculiformes</taxon>
        <taxon>Neomorphidae</taxon>
        <taxon>Geococcyx</taxon>
    </lineage>
</organism>
<dbReference type="SMART" id="SM00875">
    <property type="entry name" value="BACK"/>
    <property type="match status" value="1"/>
</dbReference>
<comment type="caution">
    <text evidence="4">The sequence shown here is derived from an EMBL/GenBank/DDBJ whole genome shotgun (WGS) entry which is preliminary data.</text>
</comment>
<dbReference type="EMBL" id="VWPV01073220">
    <property type="protein sequence ID" value="NWH68580.1"/>
    <property type="molecule type" value="Genomic_DNA"/>
</dbReference>
<evidence type="ECO:0000313" key="5">
    <source>
        <dbReference type="Proteomes" id="UP000531151"/>
    </source>
</evidence>
<dbReference type="SMART" id="SM00612">
    <property type="entry name" value="Kelch"/>
    <property type="match status" value="6"/>
</dbReference>
<protein>
    <submittedName>
        <fullName evidence="4">KLH23 protein</fullName>
    </submittedName>
</protein>
<dbReference type="SUPFAM" id="SSF117281">
    <property type="entry name" value="Kelch motif"/>
    <property type="match status" value="1"/>
</dbReference>
<evidence type="ECO:0000313" key="4">
    <source>
        <dbReference type="EMBL" id="NWH68580.1"/>
    </source>
</evidence>
<evidence type="ECO:0000256" key="2">
    <source>
        <dbReference type="ARBA" id="ARBA00022737"/>
    </source>
</evidence>
<dbReference type="OrthoDB" id="7956040at2759"/>
<dbReference type="InterPro" id="IPR006652">
    <property type="entry name" value="Kelch_1"/>
</dbReference>
<dbReference type="Gene3D" id="3.30.710.10">
    <property type="entry name" value="Potassium Channel Kv1.1, Chain A"/>
    <property type="match status" value="1"/>
</dbReference>
<dbReference type="Pfam" id="PF01344">
    <property type="entry name" value="Kelch_1"/>
    <property type="match status" value="1"/>
</dbReference>
<dbReference type="InterPro" id="IPR056737">
    <property type="entry name" value="Beta-prop_ATRN-MKLN-like"/>
</dbReference>
<dbReference type="SUPFAM" id="SSF54695">
    <property type="entry name" value="POZ domain"/>
    <property type="match status" value="1"/>
</dbReference>
<keyword evidence="1" id="KW-0880">Kelch repeat</keyword>
<sequence length="558" mass="63330">MAGRAQQECGYRYRDAAHPAAFLEAFRAFYRDGLFTDIALQGASGVPVRCHRAALAACSAYFRAMFTADMEERAQARVRLPALSPAVLGALVEFAYTAQIHITERNVQSLLQAADLLQFVSVKKACERFLLRHLDTGNCLGMHCFAEHLGCAELEKESRRMWLWQFEQVWKQEEFLDIGKVKLSYILSRENLNVWKEEVAVEAVVKWVAHNVEERIEDIYELLSCVKVDLDVAYLRSALSLQKKDRLNDRKIRSIIYNALNPSAKGPSRRRTAAMYVIGGYYWHPLSEVHVWDPSTNTWVQGTEMPDHTRESYGVASLGPDIYVTGGYRTENIEALDTVWIYNSERDEWTEGCPMLDARYYHCTVSVSGCIYALGGYRKGAPVQEAEFYDPLIKKWLPIANMIKGVGNATACVLHEVIYVTGGHYGYRGSCTYDKIQRYHSGSNEWSIVTTSPHPEYGLCSIPLQNKIYFVGGQTTITDCYDPERNEWKQMAHTMERRMECGAVVMNGCIYVTGGYSYSKGTYLQSIEKYDPELNKWEAVGNLPSAMRSHGCVCVYNV</sequence>
<dbReference type="PANTHER" id="PTHR24412">
    <property type="entry name" value="KELCH PROTEIN"/>
    <property type="match status" value="1"/>
</dbReference>
<dbReference type="Pfam" id="PF00651">
    <property type="entry name" value="BTB"/>
    <property type="match status" value="1"/>
</dbReference>
<dbReference type="Pfam" id="PF24981">
    <property type="entry name" value="Beta-prop_ATRN-LZTR1"/>
    <property type="match status" value="1"/>
</dbReference>
<feature type="non-terminal residue" evidence="4">
    <location>
        <position position="558"/>
    </location>
</feature>
<gene>
    <name evidence="4" type="primary">Klhl23_1</name>
    <name evidence="4" type="ORF">GEOCAL_R00629</name>
</gene>
<name>A0A7K4JTA3_GEOCA</name>
<dbReference type="PIRSF" id="PIRSF037037">
    <property type="entry name" value="Kelch-like_protein_gigaxonin"/>
    <property type="match status" value="1"/>
</dbReference>
<dbReference type="PROSITE" id="PS50097">
    <property type="entry name" value="BTB"/>
    <property type="match status" value="1"/>
</dbReference>
<dbReference type="InterPro" id="IPR011333">
    <property type="entry name" value="SKP1/BTB/POZ_sf"/>
</dbReference>
<dbReference type="SMART" id="SM00225">
    <property type="entry name" value="BTB"/>
    <property type="match status" value="1"/>
</dbReference>
<evidence type="ECO:0000256" key="1">
    <source>
        <dbReference type="ARBA" id="ARBA00022441"/>
    </source>
</evidence>
<accession>A0A7K4JTA3</accession>
<feature type="domain" description="BTB" evidence="3">
    <location>
        <begin position="36"/>
        <end position="104"/>
    </location>
</feature>
<dbReference type="AlphaFoldDB" id="A0A7K4JTA3"/>
<reference evidence="4 5" key="1">
    <citation type="submission" date="2019-09" db="EMBL/GenBank/DDBJ databases">
        <title>Bird 10,000 Genomes (B10K) Project - Family phase.</title>
        <authorList>
            <person name="Zhang G."/>
        </authorList>
    </citation>
    <scope>NUCLEOTIDE SEQUENCE [LARGE SCALE GENOMIC DNA]</scope>
    <source>
        <strain evidence="4">B10K-CU-031-07</strain>
        <tissue evidence="4">Muscle</tissue>
    </source>
</reference>
<dbReference type="Proteomes" id="UP000531151">
    <property type="component" value="Unassembled WGS sequence"/>
</dbReference>
<dbReference type="InterPro" id="IPR015915">
    <property type="entry name" value="Kelch-typ_b-propeller"/>
</dbReference>
<dbReference type="Pfam" id="PF07707">
    <property type="entry name" value="BACK"/>
    <property type="match status" value="1"/>
</dbReference>
<keyword evidence="5" id="KW-1185">Reference proteome</keyword>